<reference evidence="1 2" key="1">
    <citation type="journal article" date="2018" name="Genome Announc.">
        <title>Draft Genome Sequence of "Candidatus Phycosocius bacilliformis," an Alphaproteobacterial Ectosymbiont of the Hydrocarbon-Producing Green Alga Botryococcus braunii.</title>
        <authorList>
            <person name="Tanabe Y."/>
            <person name="Yamaguchi H."/>
            <person name="Watanabe M.M."/>
        </authorList>
    </citation>
    <scope>NUCLEOTIDE SEQUENCE [LARGE SCALE GENOMIC DNA]</scope>
    <source>
        <strain evidence="1 2">BOTRYCO-2</strain>
    </source>
</reference>
<name>A0A2P2E5W8_9PROT</name>
<dbReference type="InterPro" id="IPR044000">
    <property type="entry name" value="Phage_tube_2"/>
</dbReference>
<accession>A0A2P2E5W8</accession>
<evidence type="ECO:0000313" key="1">
    <source>
        <dbReference type="EMBL" id="GBF56439.1"/>
    </source>
</evidence>
<proteinExistence type="predicted"/>
<dbReference type="EMBL" id="BFBR01000001">
    <property type="protein sequence ID" value="GBF56439.1"/>
    <property type="molecule type" value="Genomic_DNA"/>
</dbReference>
<protein>
    <submittedName>
        <fullName evidence="1">Uncharacterized protein</fullName>
    </submittedName>
</protein>
<dbReference type="AlphaFoldDB" id="A0A2P2E5W8"/>
<dbReference type="RefSeq" id="WP_108983331.1">
    <property type="nucleotide sequence ID" value="NZ_BFBR01000001.1"/>
</dbReference>
<evidence type="ECO:0000313" key="2">
    <source>
        <dbReference type="Proteomes" id="UP000245086"/>
    </source>
</evidence>
<gene>
    <name evidence="1" type="ORF">PbB2_00095</name>
</gene>
<comment type="caution">
    <text evidence="1">The sequence shown here is derived from an EMBL/GenBank/DDBJ whole genome shotgun (WGS) entry which is preliminary data.</text>
</comment>
<organism evidence="1 2">
    <name type="scientific">Candidatus Phycosocius bacilliformis</name>
    <dbReference type="NCBI Taxonomy" id="1445552"/>
    <lineage>
        <taxon>Bacteria</taxon>
        <taxon>Pseudomonadati</taxon>
        <taxon>Pseudomonadota</taxon>
        <taxon>Alphaproteobacteria</taxon>
        <taxon>Caulobacterales</taxon>
        <taxon>Caulobacterales incertae sedis</taxon>
        <taxon>Candidatus Phycosocius</taxon>
    </lineage>
</organism>
<keyword evidence="2" id="KW-1185">Reference proteome</keyword>
<sequence length="327" mass="34630">MSQIAAALTPALARIVTIPEVTYGVTPTTGTGFQRAAIPPFSFGPIDGMTDVMEVGDARVNSRDPTFIGQTLLAPVGTLPILLDLENIDWMLRLILGNPTQVAGSGPTAGLTQNSYQSGGAVGSDSLQYTLNDEVRRCSGVACDSFSLPLGKVDGIRRLDCSMIAREVLRNPGAWTPANSPTARPTPYYVPGWASTMTVNGTPVPIEDGTLNFANNFVRRQETNGSRFTSDAVGGITTCSGEFRLALRNAAQLAAFAGSTTSVALTFQFRPSSTDERRLTFTLPRAFVMVPDLEVSDGPATVTCSFDAKSPLTGSVGMLAAELWHTT</sequence>
<dbReference type="Proteomes" id="UP000245086">
    <property type="component" value="Unassembled WGS sequence"/>
</dbReference>
<dbReference type="Pfam" id="PF18906">
    <property type="entry name" value="Phage_tube_2"/>
    <property type="match status" value="1"/>
</dbReference>